<dbReference type="InterPro" id="IPR043461">
    <property type="entry name" value="LpxH-like"/>
</dbReference>
<sequence>MPQPGCAYFIADAHLGQGSADSNRARERDLLAFFDRVASERAALYVNGDLFDFWFEYGHAIPKRFVRVLQALGELRRRAVPVTYVGGNHDFWIGNYLERELDVTFADEALTLELQGRRIFLAHGDGLGPGDHGYKLLKRLLRNRLARGLFRWIHPDVGIPLATTISHTSRHHAPRAAQTEAALVERLARPWFGQGYDAVVMGHFHVPLHHRGADGEFLILGDWLERRSYARLEEGKFSLLEFKGSGA</sequence>
<dbReference type="InterPro" id="IPR029052">
    <property type="entry name" value="Metallo-depent_PP-like"/>
</dbReference>
<keyword evidence="1" id="KW-1003">Cell membrane</keyword>
<protein>
    <submittedName>
        <fullName evidence="8">UDP-2,3-diacylglucosamine diphosphatase</fullName>
    </submittedName>
</protein>
<dbReference type="CDD" id="cd07398">
    <property type="entry name" value="MPP_YbbF-LpxH"/>
    <property type="match status" value="1"/>
</dbReference>
<evidence type="ECO:0000259" key="7">
    <source>
        <dbReference type="Pfam" id="PF00149"/>
    </source>
</evidence>
<dbReference type="InterPro" id="IPR004843">
    <property type="entry name" value="Calcineurin-like_PHP"/>
</dbReference>
<dbReference type="Gene3D" id="3.60.21.10">
    <property type="match status" value="1"/>
</dbReference>
<keyword evidence="6" id="KW-0464">Manganese</keyword>
<accession>A0A538TUP7</accession>
<organism evidence="8 9">
    <name type="scientific">Eiseniibacteriota bacterium</name>
    <dbReference type="NCBI Taxonomy" id="2212470"/>
    <lineage>
        <taxon>Bacteria</taxon>
        <taxon>Candidatus Eiseniibacteriota</taxon>
    </lineage>
</organism>
<dbReference type="GO" id="GO:0016020">
    <property type="term" value="C:membrane"/>
    <property type="evidence" value="ECO:0007669"/>
    <property type="project" value="GOC"/>
</dbReference>
<keyword evidence="4" id="KW-0378">Hydrolase</keyword>
<evidence type="ECO:0000256" key="3">
    <source>
        <dbReference type="ARBA" id="ARBA00022723"/>
    </source>
</evidence>
<comment type="caution">
    <text evidence="8">The sequence shown here is derived from an EMBL/GenBank/DDBJ whole genome shotgun (WGS) entry which is preliminary data.</text>
</comment>
<feature type="domain" description="Calcineurin-like phosphoesterase" evidence="7">
    <location>
        <begin position="9"/>
        <end position="207"/>
    </location>
</feature>
<keyword evidence="2" id="KW-0997">Cell inner membrane</keyword>
<dbReference type="PANTHER" id="PTHR34990:SF1">
    <property type="entry name" value="UDP-2,3-DIACYLGLUCOSAMINE HYDROLASE"/>
    <property type="match status" value="1"/>
</dbReference>
<evidence type="ECO:0000256" key="4">
    <source>
        <dbReference type="ARBA" id="ARBA00022801"/>
    </source>
</evidence>
<dbReference type="GO" id="GO:0009245">
    <property type="term" value="P:lipid A biosynthetic process"/>
    <property type="evidence" value="ECO:0007669"/>
    <property type="project" value="TreeGrafter"/>
</dbReference>
<evidence type="ECO:0000256" key="2">
    <source>
        <dbReference type="ARBA" id="ARBA00022519"/>
    </source>
</evidence>
<evidence type="ECO:0000256" key="5">
    <source>
        <dbReference type="ARBA" id="ARBA00023136"/>
    </source>
</evidence>
<dbReference type="GO" id="GO:0046872">
    <property type="term" value="F:metal ion binding"/>
    <property type="evidence" value="ECO:0007669"/>
    <property type="project" value="UniProtKB-KW"/>
</dbReference>
<evidence type="ECO:0000313" key="9">
    <source>
        <dbReference type="Proteomes" id="UP000317691"/>
    </source>
</evidence>
<dbReference type="EMBL" id="VBOZ01000001">
    <property type="protein sequence ID" value="TMQ67350.1"/>
    <property type="molecule type" value="Genomic_DNA"/>
</dbReference>
<dbReference type="Proteomes" id="UP000317691">
    <property type="component" value="Unassembled WGS sequence"/>
</dbReference>
<evidence type="ECO:0000256" key="6">
    <source>
        <dbReference type="ARBA" id="ARBA00023211"/>
    </source>
</evidence>
<keyword evidence="5" id="KW-0472">Membrane</keyword>
<reference evidence="8 9" key="1">
    <citation type="journal article" date="2019" name="Nat. Microbiol.">
        <title>Mediterranean grassland soil C-N compound turnover is dependent on rainfall and depth, and is mediated by genomically divergent microorganisms.</title>
        <authorList>
            <person name="Diamond S."/>
            <person name="Andeer P.F."/>
            <person name="Li Z."/>
            <person name="Crits-Christoph A."/>
            <person name="Burstein D."/>
            <person name="Anantharaman K."/>
            <person name="Lane K.R."/>
            <person name="Thomas B.C."/>
            <person name="Pan C."/>
            <person name="Northen T.R."/>
            <person name="Banfield J.F."/>
        </authorList>
    </citation>
    <scope>NUCLEOTIDE SEQUENCE [LARGE SCALE GENOMIC DNA]</scope>
    <source>
        <strain evidence="8">WS_9</strain>
    </source>
</reference>
<dbReference type="PANTHER" id="PTHR34990">
    <property type="entry name" value="UDP-2,3-DIACYLGLUCOSAMINE HYDROLASE-RELATED"/>
    <property type="match status" value="1"/>
</dbReference>
<name>A0A538TUP7_UNCEI</name>
<dbReference type="GO" id="GO:0008758">
    <property type="term" value="F:UDP-2,3-diacylglucosamine hydrolase activity"/>
    <property type="evidence" value="ECO:0007669"/>
    <property type="project" value="TreeGrafter"/>
</dbReference>
<gene>
    <name evidence="8" type="ORF">E6K79_00095</name>
</gene>
<proteinExistence type="predicted"/>
<dbReference type="AlphaFoldDB" id="A0A538TUP7"/>
<dbReference type="Pfam" id="PF00149">
    <property type="entry name" value="Metallophos"/>
    <property type="match status" value="1"/>
</dbReference>
<evidence type="ECO:0000256" key="1">
    <source>
        <dbReference type="ARBA" id="ARBA00022475"/>
    </source>
</evidence>
<keyword evidence="3" id="KW-0479">Metal-binding</keyword>
<dbReference type="SUPFAM" id="SSF56300">
    <property type="entry name" value="Metallo-dependent phosphatases"/>
    <property type="match status" value="1"/>
</dbReference>
<evidence type="ECO:0000313" key="8">
    <source>
        <dbReference type="EMBL" id="TMQ67350.1"/>
    </source>
</evidence>